<keyword evidence="2" id="KW-1185">Reference proteome</keyword>
<gene>
    <name evidence="1" type="ORF">H5410_057781</name>
</gene>
<comment type="caution">
    <text evidence="1">The sequence shown here is derived from an EMBL/GenBank/DDBJ whole genome shotgun (WGS) entry which is preliminary data.</text>
</comment>
<dbReference type="Proteomes" id="UP000824120">
    <property type="component" value="Chromosome 11"/>
</dbReference>
<evidence type="ECO:0000313" key="1">
    <source>
        <dbReference type="EMBL" id="KAG5577647.1"/>
    </source>
</evidence>
<dbReference type="AlphaFoldDB" id="A0A9J5WR00"/>
<evidence type="ECO:0000313" key="2">
    <source>
        <dbReference type="Proteomes" id="UP000824120"/>
    </source>
</evidence>
<accession>A0A9J5WR00</accession>
<sequence>MCRNPYKYQIISNLEQKLTQLKKKQKLNTQRKQRRRVSPVAGAANGVLRSQVYTRTKTSMNTLKTRILTEIERELKDDIF</sequence>
<name>A0A9J5WR00_SOLCO</name>
<organism evidence="1 2">
    <name type="scientific">Solanum commersonii</name>
    <name type="common">Commerson's wild potato</name>
    <name type="synonym">Commerson's nightshade</name>
    <dbReference type="NCBI Taxonomy" id="4109"/>
    <lineage>
        <taxon>Eukaryota</taxon>
        <taxon>Viridiplantae</taxon>
        <taxon>Streptophyta</taxon>
        <taxon>Embryophyta</taxon>
        <taxon>Tracheophyta</taxon>
        <taxon>Spermatophyta</taxon>
        <taxon>Magnoliopsida</taxon>
        <taxon>eudicotyledons</taxon>
        <taxon>Gunneridae</taxon>
        <taxon>Pentapetalae</taxon>
        <taxon>asterids</taxon>
        <taxon>lamiids</taxon>
        <taxon>Solanales</taxon>
        <taxon>Solanaceae</taxon>
        <taxon>Solanoideae</taxon>
        <taxon>Solaneae</taxon>
        <taxon>Solanum</taxon>
    </lineage>
</organism>
<dbReference type="EMBL" id="JACXVP010000011">
    <property type="protein sequence ID" value="KAG5577647.1"/>
    <property type="molecule type" value="Genomic_DNA"/>
</dbReference>
<protein>
    <submittedName>
        <fullName evidence="1">Uncharacterized protein</fullName>
    </submittedName>
</protein>
<proteinExistence type="predicted"/>
<reference evidence="1 2" key="1">
    <citation type="submission" date="2020-09" db="EMBL/GenBank/DDBJ databases">
        <title>De no assembly of potato wild relative species, Solanum commersonii.</title>
        <authorList>
            <person name="Cho K."/>
        </authorList>
    </citation>
    <scope>NUCLEOTIDE SEQUENCE [LARGE SCALE GENOMIC DNA]</scope>
    <source>
        <strain evidence="1">LZ3.2</strain>
        <tissue evidence="1">Leaf</tissue>
    </source>
</reference>